<dbReference type="InterPro" id="IPR005526">
    <property type="entry name" value="Septum_form_inhib_MinC_C"/>
</dbReference>
<dbReference type="InterPro" id="IPR016098">
    <property type="entry name" value="CAP/MinC_C"/>
</dbReference>
<accession>A0A418V4Q8</accession>
<dbReference type="Proteomes" id="UP000286287">
    <property type="component" value="Unassembled WGS sequence"/>
</dbReference>
<dbReference type="GO" id="GO:1901891">
    <property type="term" value="P:regulation of cell septum assembly"/>
    <property type="evidence" value="ECO:0007669"/>
    <property type="project" value="InterPro"/>
</dbReference>
<dbReference type="Gene3D" id="2.160.20.70">
    <property type="match status" value="1"/>
</dbReference>
<comment type="caution">
    <text evidence="5">The sequence shown here is derived from an EMBL/GenBank/DDBJ whole genome shotgun (WGS) entry which is preliminary data.</text>
</comment>
<dbReference type="SUPFAM" id="SSF63848">
    <property type="entry name" value="Cell-division inhibitor MinC, C-terminal domain"/>
    <property type="match status" value="1"/>
</dbReference>
<dbReference type="EMBL" id="QYUJ01000014">
    <property type="protein sequence ID" value="RJF71090.1"/>
    <property type="molecule type" value="Genomic_DNA"/>
</dbReference>
<dbReference type="InterPro" id="IPR036145">
    <property type="entry name" value="MinC_C_sf"/>
</dbReference>
<name>A0A418V4Q8_9DEIO</name>
<dbReference type="AlphaFoldDB" id="A0A418V4Q8"/>
<evidence type="ECO:0000256" key="3">
    <source>
        <dbReference type="ARBA" id="ARBA00023306"/>
    </source>
</evidence>
<dbReference type="InterPro" id="IPR013033">
    <property type="entry name" value="MinC"/>
</dbReference>
<evidence type="ECO:0000256" key="2">
    <source>
        <dbReference type="ARBA" id="ARBA00023210"/>
    </source>
</evidence>
<keyword evidence="3" id="KW-0131">Cell cycle</keyword>
<evidence type="ECO:0000313" key="6">
    <source>
        <dbReference type="Proteomes" id="UP000286287"/>
    </source>
</evidence>
<sequence>MKLRGTFGGLNILLEPGDTPASVKRALTLQAERLSDSVTIEISGDTHPGALEVAMNEVRASGGTLGRVRAPRVTVNAGSSPAEPEPAPLPEEQTVIIPHTVRAGFRGDYQGSVVVLGDVNPGAELVAKGDVIVTGALRGLAHAGFGGHEHAIVWGRPIASPQIRIGDALARSPEGNSNMKKMEGNERAERAFLRDGQIVIDAQR</sequence>
<gene>
    <name evidence="5" type="ORF">D3875_05325</name>
</gene>
<evidence type="ECO:0000259" key="4">
    <source>
        <dbReference type="Pfam" id="PF03775"/>
    </source>
</evidence>
<organism evidence="5 6">
    <name type="scientific">Deinococcus cavernae</name>
    <dbReference type="NCBI Taxonomy" id="2320857"/>
    <lineage>
        <taxon>Bacteria</taxon>
        <taxon>Thermotogati</taxon>
        <taxon>Deinococcota</taxon>
        <taxon>Deinococci</taxon>
        <taxon>Deinococcales</taxon>
        <taxon>Deinococcaceae</taxon>
        <taxon>Deinococcus</taxon>
    </lineage>
</organism>
<keyword evidence="1" id="KW-0132">Cell division</keyword>
<feature type="domain" description="Septum formation inhibitor MinC C-terminal" evidence="4">
    <location>
        <begin position="96"/>
        <end position="200"/>
    </location>
</feature>
<evidence type="ECO:0000256" key="1">
    <source>
        <dbReference type="ARBA" id="ARBA00022618"/>
    </source>
</evidence>
<dbReference type="GO" id="GO:0000902">
    <property type="term" value="P:cell morphogenesis"/>
    <property type="evidence" value="ECO:0007669"/>
    <property type="project" value="InterPro"/>
</dbReference>
<protein>
    <submittedName>
        <fullName evidence="5">Septum site-determining protein MinC</fullName>
    </submittedName>
</protein>
<reference evidence="5 6" key="1">
    <citation type="submission" date="2018-09" db="EMBL/GenBank/DDBJ databases">
        <authorList>
            <person name="Zhu H."/>
        </authorList>
    </citation>
    <scope>NUCLEOTIDE SEQUENCE [LARGE SCALE GENOMIC DNA]</scope>
    <source>
        <strain evidence="5 6">K2S05-167</strain>
    </source>
</reference>
<dbReference type="OrthoDB" id="9790810at2"/>
<dbReference type="Pfam" id="PF03775">
    <property type="entry name" value="MinC_C"/>
    <property type="match status" value="1"/>
</dbReference>
<evidence type="ECO:0000313" key="5">
    <source>
        <dbReference type="EMBL" id="RJF71090.1"/>
    </source>
</evidence>
<proteinExistence type="predicted"/>
<dbReference type="RefSeq" id="WP_119761860.1">
    <property type="nucleotide sequence ID" value="NZ_QYUJ01000014.1"/>
</dbReference>
<keyword evidence="6" id="KW-1185">Reference proteome</keyword>
<dbReference type="GO" id="GO:0000917">
    <property type="term" value="P:division septum assembly"/>
    <property type="evidence" value="ECO:0007669"/>
    <property type="project" value="UniProtKB-KW"/>
</dbReference>
<dbReference type="PANTHER" id="PTHR34108:SF1">
    <property type="entry name" value="SEPTUM SITE-DETERMINING PROTEIN MINC"/>
    <property type="match status" value="1"/>
</dbReference>
<keyword evidence="2" id="KW-0717">Septation</keyword>
<dbReference type="PANTHER" id="PTHR34108">
    <property type="entry name" value="SEPTUM SITE-DETERMINING PROTEIN MINC"/>
    <property type="match status" value="1"/>
</dbReference>